<dbReference type="AlphaFoldDB" id="A0A7K5S9Q7"/>
<comment type="cofactor">
    <cofactor evidence="6">
        <name>Zn(2+)</name>
        <dbReference type="ChEBI" id="CHEBI:29105"/>
    </cofactor>
    <text evidence="6">Binds 1 zinc ion per subunit.</text>
</comment>
<dbReference type="EMBL" id="VYXG01009487">
    <property type="protein sequence ID" value="NWT88737.1"/>
    <property type="molecule type" value="Genomic_DNA"/>
</dbReference>
<dbReference type="FunFam" id="2.60.40.2300:FF:000001">
    <property type="entry name" value="N-acylsphingosine amidohydrolase 2"/>
    <property type="match status" value="1"/>
</dbReference>
<feature type="binding site" evidence="6">
    <location>
        <position position="318"/>
    </location>
    <ligand>
        <name>Zn(2+)</name>
        <dbReference type="ChEBI" id="CHEBI:29105"/>
    </ligand>
</feature>
<evidence type="ECO:0000256" key="2">
    <source>
        <dbReference type="ARBA" id="ARBA00011891"/>
    </source>
</evidence>
<dbReference type="InterPro" id="IPR038445">
    <property type="entry name" value="NCDase_C_sf"/>
</dbReference>
<dbReference type="Gene3D" id="2.60.40.2300">
    <property type="entry name" value="Neutral/alkaline non-lysosomal ceramidase, C-terminal domain"/>
    <property type="match status" value="1"/>
</dbReference>
<feature type="binding site" evidence="6">
    <location>
        <position position="555"/>
    </location>
    <ligand>
        <name>Zn(2+)</name>
        <dbReference type="ChEBI" id="CHEBI:29105"/>
    </ligand>
</feature>
<keyword evidence="6" id="KW-0479">Metal-binding</keyword>
<evidence type="ECO:0000256" key="3">
    <source>
        <dbReference type="ARBA" id="ARBA00019235"/>
    </source>
</evidence>
<evidence type="ECO:0000256" key="4">
    <source>
        <dbReference type="ARBA" id="ARBA00022801"/>
    </source>
</evidence>
<feature type="compositionally biased region" description="Basic and acidic residues" evidence="8">
    <location>
        <begin position="62"/>
        <end position="75"/>
    </location>
</feature>
<protein>
    <recommendedName>
        <fullName evidence="3 7">Neutral ceramidase</fullName>
        <ecNumber evidence="2 7">3.5.1.23</ecNumber>
    </recommendedName>
</protein>
<feature type="active site" description="Nucleophile" evidence="5">
    <location>
        <position position="369"/>
    </location>
</feature>
<evidence type="ECO:0000259" key="10">
    <source>
        <dbReference type="Pfam" id="PF04734"/>
    </source>
</evidence>
<feature type="domain" description="Neutral/alkaline non-lysosomal ceramidase C-terminal" evidence="11">
    <location>
        <begin position="626"/>
        <end position="793"/>
    </location>
</feature>
<reference evidence="12 13" key="1">
    <citation type="submission" date="2019-09" db="EMBL/GenBank/DDBJ databases">
        <title>Bird 10,000 Genomes (B10K) Project - Family phase.</title>
        <authorList>
            <person name="Zhang G."/>
        </authorList>
    </citation>
    <scope>NUCLEOTIDE SEQUENCE [LARGE SCALE GENOMIC DNA]</scope>
    <source>
        <strain evidence="12">B10K-DU-001-65</strain>
        <tissue evidence="12">Muscle</tissue>
    </source>
</reference>
<keyword evidence="13" id="KW-1185">Reference proteome</keyword>
<evidence type="ECO:0000256" key="6">
    <source>
        <dbReference type="PIRSR" id="PIRSR606823-2"/>
    </source>
</evidence>
<dbReference type="GO" id="GO:0005886">
    <property type="term" value="C:plasma membrane"/>
    <property type="evidence" value="ECO:0007669"/>
    <property type="project" value="UniProtKB-ARBA"/>
</dbReference>
<keyword evidence="9" id="KW-0472">Membrane</keyword>
<dbReference type="InterPro" id="IPR031331">
    <property type="entry name" value="NEUT/ALK_ceramidase_C"/>
</dbReference>
<keyword evidence="9" id="KW-1133">Transmembrane helix</keyword>
<keyword evidence="6" id="KW-0862">Zinc</keyword>
<evidence type="ECO:0000313" key="13">
    <source>
        <dbReference type="Proteomes" id="UP000547499"/>
    </source>
</evidence>
<feature type="binding site" evidence="6">
    <location>
        <position position="594"/>
    </location>
    <ligand>
        <name>Zn(2+)</name>
        <dbReference type="ChEBI" id="CHEBI:29105"/>
    </ligand>
</feature>
<feature type="non-terminal residue" evidence="12">
    <location>
        <position position="1"/>
    </location>
</feature>
<evidence type="ECO:0000256" key="9">
    <source>
        <dbReference type="SAM" id="Phobius"/>
    </source>
</evidence>
<evidence type="ECO:0000313" key="12">
    <source>
        <dbReference type="EMBL" id="NWT88737.1"/>
    </source>
</evidence>
<comment type="similarity">
    <text evidence="1 7">Belongs to the neutral ceramidase family.</text>
</comment>
<dbReference type="InterPro" id="IPR006823">
    <property type="entry name" value="Ceramidase_alk"/>
</dbReference>
<evidence type="ECO:0000256" key="8">
    <source>
        <dbReference type="SAM" id="MobiDB-lite"/>
    </source>
</evidence>
<comment type="catalytic activity">
    <reaction evidence="7">
        <text>an N-acylsphing-4-enine + H2O = sphing-4-enine + a fatty acid</text>
        <dbReference type="Rhea" id="RHEA:20856"/>
        <dbReference type="ChEBI" id="CHEBI:15377"/>
        <dbReference type="ChEBI" id="CHEBI:28868"/>
        <dbReference type="ChEBI" id="CHEBI:52639"/>
        <dbReference type="ChEBI" id="CHEBI:57756"/>
        <dbReference type="EC" id="3.5.1.23"/>
    </reaction>
</comment>
<evidence type="ECO:0000256" key="5">
    <source>
        <dbReference type="PIRSR" id="PIRSR606823-1"/>
    </source>
</evidence>
<dbReference type="EC" id="3.5.1.23" evidence="2 7"/>
<keyword evidence="7" id="KW-0746">Sphingolipid metabolism</keyword>
<gene>
    <name evidence="12" type="primary">Asah2</name>
    <name evidence="12" type="ORF">LANLUD_R13109</name>
</gene>
<dbReference type="Pfam" id="PF04734">
    <property type="entry name" value="Ceramidase_alk"/>
    <property type="match status" value="1"/>
</dbReference>
<keyword evidence="4 7" id="KW-0378">Hydrolase</keyword>
<dbReference type="Proteomes" id="UP000547499">
    <property type="component" value="Unassembled WGS sequence"/>
</dbReference>
<dbReference type="GO" id="GO:0042759">
    <property type="term" value="P:long-chain fatty acid biosynthetic process"/>
    <property type="evidence" value="ECO:0007669"/>
    <property type="project" value="TreeGrafter"/>
</dbReference>
<dbReference type="GO" id="GO:0017040">
    <property type="term" value="F:N-acylsphingosine amidohydrolase activity"/>
    <property type="evidence" value="ECO:0007669"/>
    <property type="project" value="UniProtKB-UniRule"/>
</dbReference>
<feature type="region of interest" description="Disordered" evidence="8">
    <location>
        <begin position="44"/>
        <end position="75"/>
    </location>
</feature>
<proteinExistence type="inferred from homology"/>
<evidence type="ECO:0000256" key="1">
    <source>
        <dbReference type="ARBA" id="ARBA00009835"/>
    </source>
</evidence>
<dbReference type="GO" id="GO:0005576">
    <property type="term" value="C:extracellular region"/>
    <property type="evidence" value="ECO:0007669"/>
    <property type="project" value="TreeGrafter"/>
</dbReference>
<dbReference type="GO" id="GO:0046512">
    <property type="term" value="P:sphingosine biosynthetic process"/>
    <property type="evidence" value="ECO:0007669"/>
    <property type="project" value="TreeGrafter"/>
</dbReference>
<dbReference type="GO" id="GO:0046514">
    <property type="term" value="P:ceramide catabolic process"/>
    <property type="evidence" value="ECO:0007669"/>
    <property type="project" value="InterPro"/>
</dbReference>
<evidence type="ECO:0000256" key="7">
    <source>
        <dbReference type="RuleBase" id="RU366019"/>
    </source>
</evidence>
<name>A0A7K5S9Q7_LANLU</name>
<dbReference type="GO" id="GO:0046872">
    <property type="term" value="F:metal ion binding"/>
    <property type="evidence" value="ECO:0007669"/>
    <property type="project" value="UniProtKB-KW"/>
</dbReference>
<feature type="binding site" evidence="6">
    <location>
        <position position="209"/>
    </location>
    <ligand>
        <name>Zn(2+)</name>
        <dbReference type="ChEBI" id="CHEBI:29105"/>
    </ligand>
</feature>
<keyword evidence="9" id="KW-0812">Transmembrane</keyword>
<feature type="non-terminal residue" evidence="12">
    <location>
        <position position="794"/>
    </location>
</feature>
<accession>A0A7K5S9Q7</accession>
<sequence>MRAKRSRCSFSRLEVILIVCLVLMIALTVVLLVLHFLTKDTDGKWSHPSLPPPTPGGAQGRTEIKGDRPSQLETHTEHAARAPWSLLSPILLASVPADPPFIVPADSNHDVAEAARYLVGVGRADCTGPVAQVPLMGYANPDQVGGGLLSRLYSRAFIVADPEDSKRVVFVSADIGMVSQRVRLEVLKQLQSKYGELYRQDNVILSGTHTHSGPGGYFQYTLFWITSKGLIRPALSSIVNGIVKSIEIAHESMKTGRLFINRGTVENSQINRSPFSYLENPAPERKRYSSNTDKEMVVLKMVDEDGHELGLISWFAVHPVSMNNSNHLVNSDNVGYASYLFEQEKNKGMLPGEGSFVAAFASSNLGDVSPNTRGPFCVNTGESCDNPQSTCPVGGAAMCMAKGPGSDMFESTRIIGQNIFLKAKELYEKASQEVTGPLSSAHQWVNMSDMSVELNATHTVKTCKPALGHSFAAGTIDGVGAFNFTQGSVEGDPFWDQIRDQLLGEPSNETKACHKPKPILFSTGEMSWPHPWHPDIVDVQIAAIGSLAILAVPGEFTTMSGRRLREAVKSEFDSHGTPGMNVVIAGLCNVYTHYITTYEEYQVQRYEAASTIYGPHTLSAYIQLYRGLAKAIALNSTQDLPRGPEPPLFNVTSVTLLPSLSAESAPAGKTFGDVLEEVKPEYLEREVAEVTFVGANPRNSAENATEHNFLMVERYSNLSSSWRAVLNDASWDTRFYWSKGSRGQSNVTVEWHIAAGTEPGVYRLRYFGHYKKKVSLFRTITVPFEGSSSAFQIT</sequence>
<dbReference type="GO" id="GO:0005737">
    <property type="term" value="C:cytoplasm"/>
    <property type="evidence" value="ECO:0007669"/>
    <property type="project" value="UniProtKB-ARBA"/>
</dbReference>
<comment type="caution">
    <text evidence="12">The sequence shown here is derived from an EMBL/GenBank/DDBJ whole genome shotgun (WGS) entry which is preliminary data.</text>
</comment>
<dbReference type="InterPro" id="IPR031329">
    <property type="entry name" value="NEUT/ALK_ceramidase_N"/>
</dbReference>
<dbReference type="Pfam" id="PF17048">
    <property type="entry name" value="Ceramidse_alk_C"/>
    <property type="match status" value="1"/>
</dbReference>
<dbReference type="PANTHER" id="PTHR12670">
    <property type="entry name" value="CERAMIDASE"/>
    <property type="match status" value="1"/>
</dbReference>
<keyword evidence="7" id="KW-0443">Lipid metabolism</keyword>
<evidence type="ECO:0000259" key="11">
    <source>
        <dbReference type="Pfam" id="PF17048"/>
    </source>
</evidence>
<feature type="domain" description="Neutral/alkaline non-lysosomal ceramidase N-terminal" evidence="10">
    <location>
        <begin position="117"/>
        <end position="623"/>
    </location>
</feature>
<feature type="transmembrane region" description="Helical" evidence="9">
    <location>
        <begin position="12"/>
        <end position="37"/>
    </location>
</feature>
<dbReference type="PANTHER" id="PTHR12670:SF1">
    <property type="entry name" value="NEUTRAL CERAMIDASE"/>
    <property type="match status" value="1"/>
</dbReference>
<organism evidence="12 13">
    <name type="scientific">Lanius ludovicianus</name>
    <name type="common">Loggerhead shrike</name>
    <dbReference type="NCBI Taxonomy" id="28713"/>
    <lineage>
        <taxon>Eukaryota</taxon>
        <taxon>Metazoa</taxon>
        <taxon>Chordata</taxon>
        <taxon>Craniata</taxon>
        <taxon>Vertebrata</taxon>
        <taxon>Euteleostomi</taxon>
        <taxon>Archelosauria</taxon>
        <taxon>Archosauria</taxon>
        <taxon>Dinosauria</taxon>
        <taxon>Saurischia</taxon>
        <taxon>Theropoda</taxon>
        <taxon>Coelurosauria</taxon>
        <taxon>Aves</taxon>
        <taxon>Neognathae</taxon>
        <taxon>Neoaves</taxon>
        <taxon>Telluraves</taxon>
        <taxon>Australaves</taxon>
        <taxon>Passeriformes</taxon>
        <taxon>Corvoidea</taxon>
        <taxon>Laniidae</taxon>
        <taxon>Lanius</taxon>
    </lineage>
</organism>